<dbReference type="Gene3D" id="3.30.70.920">
    <property type="match status" value="1"/>
</dbReference>
<dbReference type="PANTHER" id="PTHR30154">
    <property type="entry name" value="LEUCINE-RESPONSIVE REGULATORY PROTEIN"/>
    <property type="match status" value="1"/>
</dbReference>
<protein>
    <submittedName>
        <fullName evidence="5">Lrp/AsnC family transcriptional regulator</fullName>
    </submittedName>
</protein>
<keyword evidence="3" id="KW-0804">Transcription</keyword>
<keyword evidence="6" id="KW-1185">Reference proteome</keyword>
<dbReference type="PANTHER" id="PTHR30154:SF34">
    <property type="entry name" value="TRANSCRIPTIONAL REGULATOR AZLB"/>
    <property type="match status" value="1"/>
</dbReference>
<dbReference type="Pfam" id="PF01037">
    <property type="entry name" value="AsnC_trans_reg"/>
    <property type="match status" value="1"/>
</dbReference>
<reference evidence="5 6" key="1">
    <citation type="submission" date="2023-05" db="EMBL/GenBank/DDBJ databases">
        <authorList>
            <person name="Guo Y."/>
        </authorList>
    </citation>
    <scope>NUCLEOTIDE SEQUENCE [LARGE SCALE GENOMIC DNA]</scope>
    <source>
        <strain evidence="5 6">GR2756</strain>
    </source>
</reference>
<dbReference type="InterPro" id="IPR019888">
    <property type="entry name" value="Tscrpt_reg_AsnC-like"/>
</dbReference>
<comment type="caution">
    <text evidence="5">The sequence shown here is derived from an EMBL/GenBank/DDBJ whole genome shotgun (WGS) entry which is preliminary data.</text>
</comment>
<evidence type="ECO:0000259" key="4">
    <source>
        <dbReference type="PROSITE" id="PS50956"/>
    </source>
</evidence>
<dbReference type="CDD" id="cd00090">
    <property type="entry name" value="HTH_ARSR"/>
    <property type="match status" value="1"/>
</dbReference>
<dbReference type="SMART" id="SM00344">
    <property type="entry name" value="HTH_ASNC"/>
    <property type="match status" value="1"/>
</dbReference>
<dbReference type="RefSeq" id="WP_315726812.1">
    <property type="nucleotide sequence ID" value="NZ_JAVUPU010000005.1"/>
</dbReference>
<name>A0ABU3Q9V8_9SPHN</name>
<dbReference type="InterPro" id="IPR011008">
    <property type="entry name" value="Dimeric_a/b-barrel"/>
</dbReference>
<dbReference type="InterPro" id="IPR019887">
    <property type="entry name" value="Tscrpt_reg_AsnC/Lrp_C"/>
</dbReference>
<dbReference type="SUPFAM" id="SSF46785">
    <property type="entry name" value="Winged helix' DNA-binding domain"/>
    <property type="match status" value="1"/>
</dbReference>
<keyword evidence="2" id="KW-0238">DNA-binding</keyword>
<proteinExistence type="predicted"/>
<dbReference type="InterPro" id="IPR000485">
    <property type="entry name" value="AsnC-type_HTH_dom"/>
</dbReference>
<dbReference type="InterPro" id="IPR011991">
    <property type="entry name" value="ArsR-like_HTH"/>
</dbReference>
<dbReference type="Proteomes" id="UP001259572">
    <property type="component" value="Unassembled WGS sequence"/>
</dbReference>
<sequence length="160" mass="17676">MAGRLDDFDLKILSALCEQGRMSWSDLAERIGLSQTPTLRRVRALEAENYIKGYRAVLDEARLGAAINVFVSASLDAQTDEALARFEECIIDIPEVMDCFMMTGTADYLLRVVVPDLPGFQSFISKLTRVAGVARLTTSFAVKSVVQRSTPPLDMAVLDR</sequence>
<gene>
    <name evidence="5" type="ORF">RQX22_12255</name>
</gene>
<keyword evidence="1" id="KW-0805">Transcription regulation</keyword>
<evidence type="ECO:0000313" key="5">
    <source>
        <dbReference type="EMBL" id="MDT9599725.1"/>
    </source>
</evidence>
<dbReference type="Gene3D" id="1.10.10.10">
    <property type="entry name" value="Winged helix-like DNA-binding domain superfamily/Winged helix DNA-binding domain"/>
    <property type="match status" value="1"/>
</dbReference>
<dbReference type="EMBL" id="JAVUPU010000005">
    <property type="protein sequence ID" value="MDT9599725.1"/>
    <property type="molecule type" value="Genomic_DNA"/>
</dbReference>
<evidence type="ECO:0000256" key="2">
    <source>
        <dbReference type="ARBA" id="ARBA00023125"/>
    </source>
</evidence>
<dbReference type="InterPro" id="IPR036390">
    <property type="entry name" value="WH_DNA-bd_sf"/>
</dbReference>
<evidence type="ECO:0000256" key="3">
    <source>
        <dbReference type="ARBA" id="ARBA00023163"/>
    </source>
</evidence>
<accession>A0ABU3Q9V8</accession>
<evidence type="ECO:0000256" key="1">
    <source>
        <dbReference type="ARBA" id="ARBA00023015"/>
    </source>
</evidence>
<dbReference type="SUPFAM" id="SSF54909">
    <property type="entry name" value="Dimeric alpha+beta barrel"/>
    <property type="match status" value="1"/>
</dbReference>
<evidence type="ECO:0000313" key="6">
    <source>
        <dbReference type="Proteomes" id="UP001259572"/>
    </source>
</evidence>
<dbReference type="Pfam" id="PF13412">
    <property type="entry name" value="HTH_24"/>
    <property type="match status" value="1"/>
</dbReference>
<dbReference type="PRINTS" id="PR00033">
    <property type="entry name" value="HTHASNC"/>
</dbReference>
<dbReference type="PROSITE" id="PS50956">
    <property type="entry name" value="HTH_ASNC_2"/>
    <property type="match status" value="1"/>
</dbReference>
<dbReference type="InterPro" id="IPR036388">
    <property type="entry name" value="WH-like_DNA-bd_sf"/>
</dbReference>
<organism evidence="5 6">
    <name type="scientific">Sphingosinicella rhizophila</name>
    <dbReference type="NCBI Taxonomy" id="3050082"/>
    <lineage>
        <taxon>Bacteria</taxon>
        <taxon>Pseudomonadati</taxon>
        <taxon>Pseudomonadota</taxon>
        <taxon>Alphaproteobacteria</taxon>
        <taxon>Sphingomonadales</taxon>
        <taxon>Sphingosinicellaceae</taxon>
        <taxon>Sphingosinicella</taxon>
    </lineage>
</organism>
<feature type="domain" description="HTH asnC-type" evidence="4">
    <location>
        <begin position="5"/>
        <end position="66"/>
    </location>
</feature>